<dbReference type="InterPro" id="IPR051929">
    <property type="entry name" value="VirAsm_ModProt"/>
</dbReference>
<reference evidence="7 8" key="1">
    <citation type="journal article" date="2012" name="Environ. Microbiol.">
        <title>The genome of the ammonia-oxidizing Candidatus Nitrososphaera gargensis: insights into metabolic versatility and environmental adaptations.</title>
        <authorList>
            <person name="Spang A."/>
            <person name="Poehlein A."/>
            <person name="Offre P."/>
            <person name="Zumbragel S."/>
            <person name="Haider S."/>
            <person name="Rychlik N."/>
            <person name="Nowka B."/>
            <person name="Schmeisser C."/>
            <person name="Lebedeva E.V."/>
            <person name="Rattei T."/>
            <person name="Bohm C."/>
            <person name="Schmid M."/>
            <person name="Galushko A."/>
            <person name="Hatzenpichler R."/>
            <person name="Weinmaier T."/>
            <person name="Daniel R."/>
            <person name="Schleper C."/>
            <person name="Spieck E."/>
            <person name="Streit W."/>
            <person name="Wagner M."/>
        </authorList>
    </citation>
    <scope>NUCLEOTIDE SEQUENCE [LARGE SCALE GENOMIC DNA]</scope>
    <source>
        <strain evidence="8">Ga9.2</strain>
    </source>
</reference>
<keyword evidence="1" id="KW-0645">Protease</keyword>
<evidence type="ECO:0000256" key="1">
    <source>
        <dbReference type="ARBA" id="ARBA00022670"/>
    </source>
</evidence>
<accession>K0IN62</accession>
<dbReference type="SMART" id="SM00232">
    <property type="entry name" value="JAB_MPN"/>
    <property type="match status" value="1"/>
</dbReference>
<organism evidence="7 8">
    <name type="scientific">Nitrososphaera gargensis (strain Ga9.2)</name>
    <dbReference type="NCBI Taxonomy" id="1237085"/>
    <lineage>
        <taxon>Archaea</taxon>
        <taxon>Nitrososphaerota</taxon>
        <taxon>Nitrososphaeria</taxon>
        <taxon>Nitrososphaerales</taxon>
        <taxon>Nitrososphaeraceae</taxon>
        <taxon>Nitrososphaera</taxon>
    </lineage>
</organism>
<dbReference type="RefSeq" id="WP_015019356.1">
    <property type="nucleotide sequence ID" value="NC_018719.1"/>
</dbReference>
<dbReference type="PANTHER" id="PTHR34858:SF1">
    <property type="entry name" value="CYSO-CYSTEINE PEPTIDASE"/>
    <property type="match status" value="1"/>
</dbReference>
<feature type="domain" description="JAB1/MPN/MOV34 metalloenzyme" evidence="6">
    <location>
        <begin position="3"/>
        <end position="120"/>
    </location>
</feature>
<dbReference type="Gene3D" id="3.40.140.10">
    <property type="entry name" value="Cytidine Deaminase, domain 2"/>
    <property type="match status" value="1"/>
</dbReference>
<dbReference type="BioCyc" id="CNIT1237085:G1324-1885-MONOMER"/>
<keyword evidence="4" id="KW-0862">Zinc</keyword>
<dbReference type="InParanoid" id="K0IN62"/>
<sequence>MEEIFLTSRQIDQLASLAKSSLPNESCAFLLGKNDRITEILPMQNADRSAISFSIKPQQVLQAYDLAESKKMQIIGIFHSHPAKPAPSSTDKRFMEINPVVWLIYSTTEHRFKAYVYDTDVREVVVKIITA</sequence>
<dbReference type="CDD" id="cd08070">
    <property type="entry name" value="MPN_like"/>
    <property type="match status" value="1"/>
</dbReference>
<evidence type="ECO:0000259" key="6">
    <source>
        <dbReference type="SMART" id="SM00232"/>
    </source>
</evidence>
<gene>
    <name evidence="7" type="ordered locus">Ngar_c18870</name>
</gene>
<dbReference type="GO" id="GO:0006508">
    <property type="term" value="P:proteolysis"/>
    <property type="evidence" value="ECO:0007669"/>
    <property type="project" value="UniProtKB-KW"/>
</dbReference>
<protein>
    <submittedName>
        <fullName evidence="7">Putative mov34/MPN/PAD-1 family protein</fullName>
    </submittedName>
</protein>
<dbReference type="PANTHER" id="PTHR34858">
    <property type="entry name" value="CYSO-CYSTEINE PEPTIDASE"/>
    <property type="match status" value="1"/>
</dbReference>
<name>K0IN62_NITGG</name>
<keyword evidence="5" id="KW-0482">Metalloprotease</keyword>
<dbReference type="SUPFAM" id="SSF102712">
    <property type="entry name" value="JAB1/MPN domain"/>
    <property type="match status" value="1"/>
</dbReference>
<dbReference type="GeneID" id="13795750"/>
<dbReference type="AlphaFoldDB" id="K0IN62"/>
<evidence type="ECO:0000313" key="8">
    <source>
        <dbReference type="Proteomes" id="UP000008037"/>
    </source>
</evidence>
<keyword evidence="2" id="KW-0479">Metal-binding</keyword>
<keyword evidence="8" id="KW-1185">Reference proteome</keyword>
<evidence type="ECO:0000313" key="7">
    <source>
        <dbReference type="EMBL" id="AFU58819.1"/>
    </source>
</evidence>
<dbReference type="HOGENOM" id="CLU_116765_4_2_2"/>
<evidence type="ECO:0000256" key="3">
    <source>
        <dbReference type="ARBA" id="ARBA00022801"/>
    </source>
</evidence>
<evidence type="ECO:0000256" key="2">
    <source>
        <dbReference type="ARBA" id="ARBA00022723"/>
    </source>
</evidence>
<dbReference type="Proteomes" id="UP000008037">
    <property type="component" value="Chromosome"/>
</dbReference>
<evidence type="ECO:0000256" key="4">
    <source>
        <dbReference type="ARBA" id="ARBA00022833"/>
    </source>
</evidence>
<dbReference type="EMBL" id="CP002408">
    <property type="protein sequence ID" value="AFU58819.1"/>
    <property type="molecule type" value="Genomic_DNA"/>
</dbReference>
<dbReference type="GO" id="GO:0008270">
    <property type="term" value="F:zinc ion binding"/>
    <property type="evidence" value="ECO:0007669"/>
    <property type="project" value="TreeGrafter"/>
</dbReference>
<dbReference type="GO" id="GO:0008235">
    <property type="term" value="F:metalloexopeptidase activity"/>
    <property type="evidence" value="ECO:0007669"/>
    <property type="project" value="TreeGrafter"/>
</dbReference>
<dbReference type="OrthoDB" id="10589at2157"/>
<dbReference type="STRING" id="1237085.Ngar_c18870"/>
<keyword evidence="3" id="KW-0378">Hydrolase</keyword>
<dbReference type="InterPro" id="IPR000555">
    <property type="entry name" value="JAMM/MPN+_dom"/>
</dbReference>
<evidence type="ECO:0000256" key="5">
    <source>
        <dbReference type="ARBA" id="ARBA00023049"/>
    </source>
</evidence>
<dbReference type="InterPro" id="IPR028090">
    <property type="entry name" value="JAB_dom_prok"/>
</dbReference>
<dbReference type="Pfam" id="PF14464">
    <property type="entry name" value="Prok-JAB"/>
    <property type="match status" value="1"/>
</dbReference>
<proteinExistence type="predicted"/>
<dbReference type="KEGG" id="nga:Ngar_c18870"/>